<feature type="active site" description="Proton acceptor" evidence="8">
    <location>
        <position position="73"/>
    </location>
</feature>
<protein>
    <recommendedName>
        <fullName evidence="8">NAD kinase</fullName>
        <ecNumber evidence="8">2.7.1.23</ecNumber>
    </recommendedName>
    <alternativeName>
        <fullName evidence="8">ATP-dependent NAD kinase</fullName>
    </alternativeName>
</protein>
<keyword evidence="2 8" id="KW-0547">Nucleotide-binding</keyword>
<dbReference type="RefSeq" id="WP_251261095.1">
    <property type="nucleotide sequence ID" value="NZ_JAMQGP010000003.1"/>
</dbReference>
<feature type="binding site" evidence="8">
    <location>
        <position position="177"/>
    </location>
    <ligand>
        <name>NAD(+)</name>
        <dbReference type="ChEBI" id="CHEBI:57540"/>
    </ligand>
</feature>
<dbReference type="GO" id="GO:0019674">
    <property type="term" value="P:NAD+ metabolic process"/>
    <property type="evidence" value="ECO:0007669"/>
    <property type="project" value="InterPro"/>
</dbReference>
<dbReference type="GO" id="GO:0006741">
    <property type="term" value="P:NADP+ biosynthetic process"/>
    <property type="evidence" value="ECO:0007669"/>
    <property type="project" value="UniProtKB-UniRule"/>
</dbReference>
<accession>A0AA41W6N4</accession>
<dbReference type="Gene3D" id="3.40.50.10330">
    <property type="entry name" value="Probable inorganic polyphosphate/atp-NAD kinase, domain 1"/>
    <property type="match status" value="1"/>
</dbReference>
<comment type="cofactor">
    <cofactor evidence="8">
        <name>a divalent metal cation</name>
        <dbReference type="ChEBI" id="CHEBI:60240"/>
    </cofactor>
</comment>
<proteinExistence type="inferred from homology"/>
<comment type="function">
    <text evidence="8">Involved in the regulation of the intracellular balance of NAD and NADP, and is a key enzyme in the biosynthesis of NADP. Catalyzes specifically the phosphorylation on 2'-hydroxyl of the adenosine moiety of NAD to yield NADP.</text>
</comment>
<dbReference type="InterPro" id="IPR016064">
    <property type="entry name" value="NAD/diacylglycerol_kinase_sf"/>
</dbReference>
<keyword evidence="8" id="KW-0963">Cytoplasm</keyword>
<feature type="binding site" evidence="8">
    <location>
        <begin position="188"/>
        <end position="193"/>
    </location>
    <ligand>
        <name>NAD(+)</name>
        <dbReference type="ChEBI" id="CHEBI:57540"/>
    </ligand>
</feature>
<keyword evidence="10" id="KW-1185">Reference proteome</keyword>
<comment type="similarity">
    <text evidence="8">Belongs to the NAD kinase family.</text>
</comment>
<keyword evidence="6 8" id="KW-0520">NAD</keyword>
<dbReference type="PANTHER" id="PTHR20275">
    <property type="entry name" value="NAD KINASE"/>
    <property type="match status" value="1"/>
</dbReference>
<evidence type="ECO:0000256" key="2">
    <source>
        <dbReference type="ARBA" id="ARBA00022741"/>
    </source>
</evidence>
<evidence type="ECO:0000256" key="8">
    <source>
        <dbReference type="HAMAP-Rule" id="MF_00361"/>
    </source>
</evidence>
<dbReference type="GO" id="GO:0046872">
    <property type="term" value="F:metal ion binding"/>
    <property type="evidence" value="ECO:0007669"/>
    <property type="project" value="UniProtKB-UniRule"/>
</dbReference>
<dbReference type="SUPFAM" id="SSF111331">
    <property type="entry name" value="NAD kinase/diacylglycerol kinase-like"/>
    <property type="match status" value="1"/>
</dbReference>
<dbReference type="EC" id="2.7.1.23" evidence="8"/>
<sequence length="293" mass="31872">MSESVFKTIALIGKPDHAGAIETVQALLTVLEREGLNIIIEERLAASFDDTYATAALSDIGQAADLAIVVGGDGNMLGAARVLSRFKVAVLGVNRGNLGFLTDLNPGDFEAPLLQVLRGDYQTEYRFLLNTEVYRHGELKSANTAVNEAVLHPGKVAHMIAFEVLVNDEFVFQQRADGMIVSTPTGSTAYSLSGGGPILTQDLDAICLLPMFPHTLSARPIVIAADSEVKLRVMEENSDTLMVSCDGHVTLSVMPGDEIIIRKAAHRLRLVHPRCYNYYEVLRSKLGWSSKLF</sequence>
<dbReference type="Pfam" id="PF01513">
    <property type="entry name" value="NAD_kinase"/>
    <property type="match status" value="1"/>
</dbReference>
<evidence type="ECO:0000256" key="5">
    <source>
        <dbReference type="ARBA" id="ARBA00022857"/>
    </source>
</evidence>
<evidence type="ECO:0000313" key="10">
    <source>
        <dbReference type="Proteomes" id="UP001165393"/>
    </source>
</evidence>
<keyword evidence="1 8" id="KW-0808">Transferase</keyword>
<dbReference type="GO" id="GO:0005737">
    <property type="term" value="C:cytoplasm"/>
    <property type="evidence" value="ECO:0007669"/>
    <property type="project" value="UniProtKB-SubCell"/>
</dbReference>
<dbReference type="Pfam" id="PF20143">
    <property type="entry name" value="NAD_kinase_C"/>
    <property type="match status" value="1"/>
</dbReference>
<dbReference type="GO" id="GO:0003951">
    <property type="term" value="F:NAD+ kinase activity"/>
    <property type="evidence" value="ECO:0007669"/>
    <property type="project" value="UniProtKB-UniRule"/>
</dbReference>
<comment type="caution">
    <text evidence="9">The sequence shown here is derived from an EMBL/GenBank/DDBJ whole genome shotgun (WGS) entry which is preliminary data.</text>
</comment>
<reference evidence="9 10" key="1">
    <citation type="journal article" date="2013" name="Antonie Van Leeuwenhoek">
        <title>Echinimonas agarilytica gen. nov., sp. nov., a new gammaproteobacterium isolated from the sea urchin Strongylocentrotus intermedius.</title>
        <authorList>
            <person name="Nedashkovskaya O.I."/>
            <person name="Stenkova A.M."/>
            <person name="Zhukova N.V."/>
            <person name="Van Trappen S."/>
            <person name="Lee J.S."/>
            <person name="Kim S.B."/>
        </authorList>
    </citation>
    <scope>NUCLEOTIDE SEQUENCE [LARGE SCALE GENOMIC DNA]</scope>
    <source>
        <strain evidence="9 10">KMM 6351</strain>
    </source>
</reference>
<feature type="binding site" evidence="8">
    <location>
        <position position="175"/>
    </location>
    <ligand>
        <name>NAD(+)</name>
        <dbReference type="ChEBI" id="CHEBI:57540"/>
    </ligand>
</feature>
<dbReference type="NCBIfam" id="NF002306">
    <property type="entry name" value="PRK01231.1"/>
    <property type="match status" value="1"/>
</dbReference>
<dbReference type="GO" id="GO:0005524">
    <property type="term" value="F:ATP binding"/>
    <property type="evidence" value="ECO:0007669"/>
    <property type="project" value="UniProtKB-KW"/>
</dbReference>
<name>A0AA41W6N4_9GAMM</name>
<evidence type="ECO:0000256" key="6">
    <source>
        <dbReference type="ARBA" id="ARBA00023027"/>
    </source>
</evidence>
<evidence type="ECO:0000256" key="3">
    <source>
        <dbReference type="ARBA" id="ARBA00022777"/>
    </source>
</evidence>
<dbReference type="HAMAP" id="MF_00361">
    <property type="entry name" value="NAD_kinase"/>
    <property type="match status" value="1"/>
</dbReference>
<evidence type="ECO:0000256" key="4">
    <source>
        <dbReference type="ARBA" id="ARBA00022840"/>
    </source>
</evidence>
<dbReference type="GO" id="GO:0051287">
    <property type="term" value="F:NAD binding"/>
    <property type="evidence" value="ECO:0007669"/>
    <property type="project" value="UniProtKB-ARBA"/>
</dbReference>
<dbReference type="InterPro" id="IPR002504">
    <property type="entry name" value="NADK"/>
</dbReference>
<dbReference type="AlphaFoldDB" id="A0AA41W6N4"/>
<dbReference type="EMBL" id="JAMQGP010000003">
    <property type="protein sequence ID" value="MCM2679651.1"/>
    <property type="molecule type" value="Genomic_DNA"/>
</dbReference>
<dbReference type="NCBIfam" id="NF002893">
    <property type="entry name" value="PRK03378.1"/>
    <property type="match status" value="1"/>
</dbReference>
<dbReference type="InterPro" id="IPR017437">
    <property type="entry name" value="ATP-NAD_kinase_PpnK-typ_C"/>
</dbReference>
<feature type="binding site" evidence="8">
    <location>
        <begin position="147"/>
        <end position="148"/>
    </location>
    <ligand>
        <name>NAD(+)</name>
        <dbReference type="ChEBI" id="CHEBI:57540"/>
    </ligand>
</feature>
<organism evidence="9 10">
    <name type="scientific">Echinimonas agarilytica</name>
    <dbReference type="NCBI Taxonomy" id="1215918"/>
    <lineage>
        <taxon>Bacteria</taxon>
        <taxon>Pseudomonadati</taxon>
        <taxon>Pseudomonadota</taxon>
        <taxon>Gammaproteobacteria</taxon>
        <taxon>Alteromonadales</taxon>
        <taxon>Echinimonadaceae</taxon>
        <taxon>Echinimonas</taxon>
    </lineage>
</organism>
<evidence type="ECO:0000313" key="9">
    <source>
        <dbReference type="EMBL" id="MCM2679651.1"/>
    </source>
</evidence>
<dbReference type="PANTHER" id="PTHR20275:SF0">
    <property type="entry name" value="NAD KINASE"/>
    <property type="match status" value="1"/>
</dbReference>
<keyword evidence="4 8" id="KW-0067">ATP-binding</keyword>
<gene>
    <name evidence="8 9" type="primary">nadK</name>
    <name evidence="9" type="ORF">NAF29_08220</name>
</gene>
<dbReference type="FunFam" id="2.60.200.30:FF:000009">
    <property type="entry name" value="Poly(P)/ATP NAD kinase"/>
    <property type="match status" value="1"/>
</dbReference>
<dbReference type="InterPro" id="IPR017438">
    <property type="entry name" value="ATP-NAD_kinase_N"/>
</dbReference>
<comment type="caution">
    <text evidence="8">Lacks conserved residue(s) required for the propagation of feature annotation.</text>
</comment>
<keyword evidence="3 8" id="KW-0418">Kinase</keyword>
<comment type="subcellular location">
    <subcellularLocation>
        <location evidence="8">Cytoplasm</location>
    </subcellularLocation>
</comment>
<dbReference type="Proteomes" id="UP001165393">
    <property type="component" value="Unassembled WGS sequence"/>
</dbReference>
<feature type="binding site" evidence="8">
    <location>
        <begin position="73"/>
        <end position="74"/>
    </location>
    <ligand>
        <name>NAD(+)</name>
        <dbReference type="ChEBI" id="CHEBI:57540"/>
    </ligand>
</feature>
<evidence type="ECO:0000256" key="1">
    <source>
        <dbReference type="ARBA" id="ARBA00022679"/>
    </source>
</evidence>
<comment type="catalytic activity">
    <reaction evidence="7 8">
        <text>NAD(+) + ATP = ADP + NADP(+) + H(+)</text>
        <dbReference type="Rhea" id="RHEA:18629"/>
        <dbReference type="ChEBI" id="CHEBI:15378"/>
        <dbReference type="ChEBI" id="CHEBI:30616"/>
        <dbReference type="ChEBI" id="CHEBI:57540"/>
        <dbReference type="ChEBI" id="CHEBI:58349"/>
        <dbReference type="ChEBI" id="CHEBI:456216"/>
        <dbReference type="EC" id="2.7.1.23"/>
    </reaction>
</comment>
<dbReference type="Gene3D" id="2.60.200.30">
    <property type="entry name" value="Probable inorganic polyphosphate/atp-NAD kinase, domain 2"/>
    <property type="match status" value="1"/>
</dbReference>
<evidence type="ECO:0000256" key="7">
    <source>
        <dbReference type="ARBA" id="ARBA00047925"/>
    </source>
</evidence>
<keyword evidence="5 8" id="KW-0521">NADP</keyword>
<feature type="binding site" evidence="8">
    <location>
        <position position="158"/>
    </location>
    <ligand>
        <name>NAD(+)</name>
        <dbReference type="ChEBI" id="CHEBI:57540"/>
    </ligand>
</feature>